<evidence type="ECO:0000313" key="4">
    <source>
        <dbReference type="Proteomes" id="UP000318693"/>
    </source>
</evidence>
<dbReference type="AlphaFoldDB" id="A0A552WZ92"/>
<protein>
    <submittedName>
        <fullName evidence="3">DUF1624 domain-containing protein</fullName>
    </submittedName>
</protein>
<comment type="caution">
    <text evidence="3">The sequence shown here is derived from an EMBL/GenBank/DDBJ whole genome shotgun (WGS) entry which is preliminary data.</text>
</comment>
<evidence type="ECO:0000313" key="3">
    <source>
        <dbReference type="EMBL" id="TRW47653.1"/>
    </source>
</evidence>
<evidence type="ECO:0000259" key="2">
    <source>
        <dbReference type="Pfam" id="PF07786"/>
    </source>
</evidence>
<gene>
    <name evidence="3" type="ORF">FJ693_00695</name>
</gene>
<proteinExistence type="predicted"/>
<dbReference type="Proteomes" id="UP000318693">
    <property type="component" value="Unassembled WGS sequence"/>
</dbReference>
<feature type="transmembrane region" description="Helical" evidence="1">
    <location>
        <begin position="304"/>
        <end position="326"/>
    </location>
</feature>
<feature type="transmembrane region" description="Helical" evidence="1">
    <location>
        <begin position="262"/>
        <end position="284"/>
    </location>
</feature>
<accession>A0A552WZ92</accession>
<feature type="transmembrane region" description="Helical" evidence="1">
    <location>
        <begin position="123"/>
        <end position="140"/>
    </location>
</feature>
<feature type="transmembrane region" description="Helical" evidence="1">
    <location>
        <begin position="204"/>
        <end position="225"/>
    </location>
</feature>
<evidence type="ECO:0000256" key="1">
    <source>
        <dbReference type="SAM" id="Phobius"/>
    </source>
</evidence>
<keyword evidence="1" id="KW-1133">Transmembrane helix</keyword>
<organism evidence="3 4">
    <name type="scientific">Georgenia yuyongxinii</name>
    <dbReference type="NCBI Taxonomy" id="2589797"/>
    <lineage>
        <taxon>Bacteria</taxon>
        <taxon>Bacillati</taxon>
        <taxon>Actinomycetota</taxon>
        <taxon>Actinomycetes</taxon>
        <taxon>Micrococcales</taxon>
        <taxon>Bogoriellaceae</taxon>
        <taxon>Georgenia</taxon>
    </lineage>
</organism>
<keyword evidence="4" id="KW-1185">Reference proteome</keyword>
<feature type="transmembrane region" description="Helical" evidence="1">
    <location>
        <begin position="147"/>
        <end position="165"/>
    </location>
</feature>
<dbReference type="PANTHER" id="PTHR31061">
    <property type="entry name" value="LD22376P"/>
    <property type="match status" value="1"/>
</dbReference>
<feature type="transmembrane region" description="Helical" evidence="1">
    <location>
        <begin position="94"/>
        <end position="117"/>
    </location>
</feature>
<dbReference type="RefSeq" id="WP_143416607.1">
    <property type="nucleotide sequence ID" value="NZ_VJXR01000001.1"/>
</dbReference>
<dbReference type="EMBL" id="VJXR01000001">
    <property type="protein sequence ID" value="TRW47653.1"/>
    <property type="molecule type" value="Genomic_DNA"/>
</dbReference>
<keyword evidence="1" id="KW-0812">Transmembrane</keyword>
<feature type="transmembrane region" description="Helical" evidence="1">
    <location>
        <begin position="352"/>
        <end position="370"/>
    </location>
</feature>
<reference evidence="3 4" key="1">
    <citation type="submission" date="2019-07" db="EMBL/GenBank/DDBJ databases">
        <title>Georgenia wutianyii sp. nov. and Georgenia *** sp. nov. isolated from plateau pika (Ochotona curzoniae) in the Qinghai-Tibet plateau of China.</title>
        <authorList>
            <person name="Tian Z."/>
        </authorList>
    </citation>
    <scope>NUCLEOTIDE SEQUENCE [LARGE SCALE GENOMIC DNA]</scope>
    <source>
        <strain evidence="3 4">Z446</strain>
    </source>
</reference>
<feature type="domain" description="Heparan-alpha-glucosaminide N-acetyltransferase catalytic" evidence="2">
    <location>
        <begin position="22"/>
        <end position="157"/>
    </location>
</feature>
<feature type="transmembrane region" description="Helical" evidence="1">
    <location>
        <begin position="64"/>
        <end position="82"/>
    </location>
</feature>
<name>A0A552WZ92_9MICO</name>
<dbReference type="PANTHER" id="PTHR31061:SF24">
    <property type="entry name" value="LD22376P"/>
    <property type="match status" value="1"/>
</dbReference>
<dbReference type="InterPro" id="IPR012429">
    <property type="entry name" value="HGSNAT_cat"/>
</dbReference>
<dbReference type="Pfam" id="PF07786">
    <property type="entry name" value="HGSNAT_cat"/>
    <property type="match status" value="1"/>
</dbReference>
<sequence length="376" mass="39329">MRSAGTRTTALGAERGPGRPGRLTGLDWARGLVALVLVGTESVLAPRPAQLVHAQWTGVTAYDLIFPLFVLLAGCGMALAYQNEVPARRTARQVLVLLLAGLAYNVATTAEVTWATFRVTGPLQVFAVLVLVIAPLHRVIRTARAWAVLTLLAAVGHAVALAAWADRCGGALTPACNPSRTIDGALFGAHMYAQGALGHDPEGVVAIAGAFVTAAAGVTAGHVIARYRRAPLAPLYLLAWAAACFAAGAALAQWVAPMKRLWTPSFALTTAAAGILLVAVGLALHDGPAPAWWAAARVRLAVPLVAVGRNSLLVYFGSSAVLALLLRSGGEPSAAVRIADAVSRDGDPRLEFALLSVAAWWLLALVLHRWRIYVRA</sequence>
<keyword evidence="1" id="KW-0472">Membrane</keyword>
<feature type="transmembrane region" description="Helical" evidence="1">
    <location>
        <begin position="237"/>
        <end position="256"/>
    </location>
</feature>